<reference evidence="3" key="1">
    <citation type="submission" date="2016-01" db="EMBL/GenBank/DDBJ databases">
        <title>Complete genome of Planococcus kocurri type strain.</title>
        <authorList>
            <person name="See-Too W.S."/>
        </authorList>
    </citation>
    <scope>NUCLEOTIDE SEQUENCE [LARGE SCALE GENOMIC DNA]</scope>
    <source>
        <strain evidence="3">ATCC 43650</strain>
    </source>
</reference>
<sequence>MLKLHTSDLTDLEKKIHRLLSEEASKNSKLKIVESAELCGVSPSKVSKMVRKLGFDNFKQYKLYFSGQQEEMKVKKKSSEIERLISFLVDYDPKIVDEFTAVFENFNKIIIYGLGPSYISGEYFSYKLSTVTDKNVFVTQNEEYAIRLADKETLLIVLSVTGTFASFENLFVEMKKKDAETMLVLEEHIDVKDSAVDYIIFLTKYTQSDELLAFEKTRTVFFIFIEEVITRLKKRAQL</sequence>
<name>A0ABN4JU81_9BACL</name>
<accession>A0ABN4JU81</accession>
<dbReference type="EMBL" id="CP013661">
    <property type="protein sequence ID" value="ALS78545.1"/>
    <property type="molecule type" value="Genomic_DNA"/>
</dbReference>
<dbReference type="SUPFAM" id="SSF46689">
    <property type="entry name" value="Homeodomain-like"/>
    <property type="match status" value="1"/>
</dbReference>
<dbReference type="PANTHER" id="PTHR30514:SF10">
    <property type="entry name" value="MURR_RPIR FAMILY TRANSCRIPTIONAL REGULATOR"/>
    <property type="match status" value="1"/>
</dbReference>
<dbReference type="Proteomes" id="UP000065533">
    <property type="component" value="Chromosome"/>
</dbReference>
<dbReference type="Pfam" id="PF01418">
    <property type="entry name" value="HTH_6"/>
    <property type="match status" value="1"/>
</dbReference>
<dbReference type="Gene3D" id="1.10.10.10">
    <property type="entry name" value="Winged helix-like DNA-binding domain superfamily/Winged helix DNA-binding domain"/>
    <property type="match status" value="1"/>
</dbReference>
<dbReference type="InterPro" id="IPR009057">
    <property type="entry name" value="Homeodomain-like_sf"/>
</dbReference>
<evidence type="ECO:0008006" key="5">
    <source>
        <dbReference type="Google" id="ProtNLM"/>
    </source>
</evidence>
<evidence type="ECO:0000259" key="2">
    <source>
        <dbReference type="PROSITE" id="PS51464"/>
    </source>
</evidence>
<keyword evidence="4" id="KW-1185">Reference proteome</keyword>
<organism evidence="3 4">
    <name type="scientific">Planococcus kocurii</name>
    <dbReference type="NCBI Taxonomy" id="1374"/>
    <lineage>
        <taxon>Bacteria</taxon>
        <taxon>Bacillati</taxon>
        <taxon>Bacillota</taxon>
        <taxon>Bacilli</taxon>
        <taxon>Bacillales</taxon>
        <taxon>Caryophanaceae</taxon>
        <taxon>Planococcus</taxon>
    </lineage>
</organism>
<evidence type="ECO:0000313" key="4">
    <source>
        <dbReference type="Proteomes" id="UP000065533"/>
    </source>
</evidence>
<protein>
    <recommendedName>
        <fullName evidence="5">MurR/RpiR family transcriptional regulator</fullName>
    </recommendedName>
</protein>
<dbReference type="InterPro" id="IPR000281">
    <property type="entry name" value="HTH_RpiR"/>
</dbReference>
<dbReference type="Gene3D" id="3.40.50.10490">
    <property type="entry name" value="Glucose-6-phosphate isomerase like protein, domain 1"/>
    <property type="match status" value="1"/>
</dbReference>
<dbReference type="PANTHER" id="PTHR30514">
    <property type="entry name" value="GLUCOKINASE"/>
    <property type="match status" value="1"/>
</dbReference>
<dbReference type="PROSITE" id="PS51071">
    <property type="entry name" value="HTH_RPIR"/>
    <property type="match status" value="1"/>
</dbReference>
<dbReference type="SUPFAM" id="SSF53697">
    <property type="entry name" value="SIS domain"/>
    <property type="match status" value="1"/>
</dbReference>
<gene>
    <name evidence="3" type="ORF">AUO94_07670</name>
</gene>
<feature type="domain" description="SIS" evidence="2">
    <location>
        <begin position="95"/>
        <end position="238"/>
    </location>
</feature>
<dbReference type="InterPro" id="IPR047640">
    <property type="entry name" value="RpiR-like"/>
</dbReference>
<dbReference type="PROSITE" id="PS51464">
    <property type="entry name" value="SIS"/>
    <property type="match status" value="1"/>
</dbReference>
<dbReference type="RefSeq" id="WP_058385204.1">
    <property type="nucleotide sequence ID" value="NZ_CP013661.2"/>
</dbReference>
<dbReference type="InterPro" id="IPR001347">
    <property type="entry name" value="SIS_dom"/>
</dbReference>
<dbReference type="InterPro" id="IPR046348">
    <property type="entry name" value="SIS_dom_sf"/>
</dbReference>
<proteinExistence type="predicted"/>
<dbReference type="Pfam" id="PF01380">
    <property type="entry name" value="SIS"/>
    <property type="match status" value="1"/>
</dbReference>
<evidence type="ECO:0000259" key="1">
    <source>
        <dbReference type="PROSITE" id="PS51071"/>
    </source>
</evidence>
<dbReference type="InterPro" id="IPR036388">
    <property type="entry name" value="WH-like_DNA-bd_sf"/>
</dbReference>
<evidence type="ECO:0000313" key="3">
    <source>
        <dbReference type="EMBL" id="ALS78545.1"/>
    </source>
</evidence>
<feature type="domain" description="HTH rpiR-type" evidence="1">
    <location>
        <begin position="1"/>
        <end position="72"/>
    </location>
</feature>